<dbReference type="Pfam" id="PF01725">
    <property type="entry name" value="Ham1p_like"/>
    <property type="match status" value="1"/>
</dbReference>
<dbReference type="EC" id="3.6.1.66" evidence="10"/>
<dbReference type="GO" id="GO:0017111">
    <property type="term" value="F:ribonucleoside triphosphate phosphatase activity"/>
    <property type="evidence" value="ECO:0007669"/>
    <property type="project" value="InterPro"/>
</dbReference>
<keyword evidence="13" id="KW-1185">Reference proteome</keyword>
<dbReference type="FunFam" id="3.90.950.10:FF:000001">
    <property type="entry name" value="dITP/XTP pyrophosphatase"/>
    <property type="match status" value="1"/>
</dbReference>
<evidence type="ECO:0000256" key="9">
    <source>
        <dbReference type="ARBA" id="ARBA00052017"/>
    </source>
</evidence>
<dbReference type="GO" id="GO:0009117">
    <property type="term" value="P:nucleotide metabolic process"/>
    <property type="evidence" value="ECO:0007669"/>
    <property type="project" value="UniProtKB-KW"/>
</dbReference>
<dbReference type="GO" id="GO:0005829">
    <property type="term" value="C:cytosol"/>
    <property type="evidence" value="ECO:0007669"/>
    <property type="project" value="TreeGrafter"/>
</dbReference>
<dbReference type="AlphaFoldDB" id="A0AAF0YJF4"/>
<dbReference type="InterPro" id="IPR029001">
    <property type="entry name" value="ITPase-like_fam"/>
</dbReference>
<dbReference type="KEGG" id="nmy:CJ229_002465"/>
<evidence type="ECO:0000256" key="8">
    <source>
        <dbReference type="ARBA" id="ARBA00051875"/>
    </source>
</evidence>
<keyword evidence="6 10" id="KW-0460">Magnesium</keyword>
<dbReference type="GO" id="GO:0000166">
    <property type="term" value="F:nucleotide binding"/>
    <property type="evidence" value="ECO:0007669"/>
    <property type="project" value="UniProtKB-KW"/>
</dbReference>
<comment type="subunit">
    <text evidence="2 10">Homodimer.</text>
</comment>
<dbReference type="EMBL" id="CP136964">
    <property type="protein sequence ID" value="WOS96626.1"/>
    <property type="molecule type" value="Genomic_DNA"/>
</dbReference>
<keyword evidence="3 10" id="KW-0479">Metal-binding</keyword>
<dbReference type="GO" id="GO:0046872">
    <property type="term" value="F:metal ion binding"/>
    <property type="evidence" value="ECO:0007669"/>
    <property type="project" value="UniProtKB-KW"/>
</dbReference>
<evidence type="ECO:0000256" key="10">
    <source>
        <dbReference type="HAMAP-Rule" id="MF_01405"/>
    </source>
</evidence>
<feature type="binding site" evidence="10">
    <location>
        <position position="68"/>
    </location>
    <ligand>
        <name>Mg(2+)</name>
        <dbReference type="ChEBI" id="CHEBI:18420"/>
    </ligand>
</feature>
<evidence type="ECO:0000313" key="13">
    <source>
        <dbReference type="Proteomes" id="UP000243626"/>
    </source>
</evidence>
<feature type="binding site" evidence="10">
    <location>
        <begin position="8"/>
        <end position="13"/>
    </location>
    <ligand>
        <name>substrate</name>
    </ligand>
</feature>
<dbReference type="HAMAP" id="MF_01405">
    <property type="entry name" value="Non_canon_purine_NTPase"/>
    <property type="match status" value="1"/>
</dbReference>
<feature type="binding site" evidence="10">
    <location>
        <position position="171"/>
    </location>
    <ligand>
        <name>substrate</name>
    </ligand>
</feature>
<dbReference type="PANTHER" id="PTHR11067">
    <property type="entry name" value="INOSINE TRIPHOSPHATE PYROPHOSPHATASE/HAM1 PROTEIN"/>
    <property type="match status" value="1"/>
</dbReference>
<feature type="binding site" evidence="10">
    <location>
        <begin position="149"/>
        <end position="152"/>
    </location>
    <ligand>
        <name>substrate</name>
    </ligand>
</feature>
<keyword evidence="4 10" id="KW-0547">Nucleotide-binding</keyword>
<reference evidence="12 13" key="2">
    <citation type="submission" date="2023-10" db="EMBL/GenBank/DDBJ databases">
        <authorList>
            <person name="Choi B."/>
        </authorList>
    </citation>
    <scope>NUCLEOTIDE SEQUENCE [LARGE SCALE GENOMIC DNA]</scope>
    <source>
        <strain evidence="12 13">UMB0959</strain>
    </source>
</reference>
<sequence length="196" mass="21479">MSKIVIASGNKGKINDFKSIFKQFEVVGIQSILEDFDPVEDGETFKDNALIKALEGAKRTNLPVISDDSGLSVEALEGAPGVRSARFAGDDATDQENNKKLLQLMKGEENRSAYFTSVIAVAFPDGTAYTYEGVVFGEILEAPVGTNGFGYDPLFQTLDGKKFGELSTDEKSEISHRKRAIDKLLEDENLFNRLQS</sequence>
<gene>
    <name evidence="12" type="primary">rdgB</name>
    <name evidence="12" type="ORF">CJ229_002465</name>
</gene>
<evidence type="ECO:0000256" key="6">
    <source>
        <dbReference type="ARBA" id="ARBA00022842"/>
    </source>
</evidence>
<evidence type="ECO:0000313" key="12">
    <source>
        <dbReference type="EMBL" id="WOS96626.1"/>
    </source>
</evidence>
<accession>A0AAF0YJF4</accession>
<dbReference type="InterPro" id="IPR002637">
    <property type="entry name" value="RdgB/HAM1"/>
</dbReference>
<comment type="catalytic activity">
    <reaction evidence="9 10">
        <text>XTP + H2O = XMP + diphosphate + H(+)</text>
        <dbReference type="Rhea" id="RHEA:28610"/>
        <dbReference type="ChEBI" id="CHEBI:15377"/>
        <dbReference type="ChEBI" id="CHEBI:15378"/>
        <dbReference type="ChEBI" id="CHEBI:33019"/>
        <dbReference type="ChEBI" id="CHEBI:57464"/>
        <dbReference type="ChEBI" id="CHEBI:61314"/>
        <dbReference type="EC" id="3.6.1.66"/>
    </reaction>
</comment>
<comment type="function">
    <text evidence="10">Pyrophosphatase that catalyzes the hydrolysis of nucleoside triphosphates to their monophosphate derivatives, with a high preference for the non-canonical purine nucleotides XTP (xanthosine triphosphate), dITP (deoxyinosine triphosphate) and ITP. Seems to function as a house-cleaning enzyme that removes non-canonical purine nucleotides from the nucleotide pool, thus preventing their incorporation into DNA/RNA and avoiding chromosomal lesions.</text>
</comment>
<dbReference type="GO" id="GO:0036220">
    <property type="term" value="F:ITP diphosphatase activity"/>
    <property type="evidence" value="ECO:0007669"/>
    <property type="project" value="UniProtKB-UniRule"/>
</dbReference>
<evidence type="ECO:0000256" key="5">
    <source>
        <dbReference type="ARBA" id="ARBA00022801"/>
    </source>
</evidence>
<reference evidence="13" key="1">
    <citation type="submission" date="2017-09" db="EMBL/GenBank/DDBJ databases">
        <title>Bacterial strain isolated from the female urinary microbiota.</title>
        <authorList>
            <person name="Thomas-White K."/>
            <person name="Kumar N."/>
            <person name="Forster S."/>
            <person name="Putonti C."/>
            <person name="Lawley T."/>
            <person name="Wolfe A.J."/>
        </authorList>
    </citation>
    <scope>NUCLEOTIDE SEQUENCE [LARGE SCALE GENOMIC DNA]</scope>
    <source>
        <strain evidence="13">UMB0959</strain>
    </source>
</reference>
<evidence type="ECO:0000256" key="11">
    <source>
        <dbReference type="RuleBase" id="RU003781"/>
    </source>
</evidence>
<name>A0AAF0YJF4_9STAP</name>
<feature type="active site" description="Proton acceptor" evidence="10">
    <location>
        <position position="68"/>
    </location>
</feature>
<evidence type="ECO:0000256" key="7">
    <source>
        <dbReference type="ARBA" id="ARBA00023080"/>
    </source>
</evidence>
<dbReference type="NCBIfam" id="TIGR00042">
    <property type="entry name" value="RdgB/HAM1 family non-canonical purine NTP pyrophosphatase"/>
    <property type="match status" value="1"/>
</dbReference>
<dbReference type="InterPro" id="IPR020922">
    <property type="entry name" value="dITP/XTP_pyrophosphatase"/>
</dbReference>
<comment type="caution">
    <text evidence="10">Lacks conserved residue(s) required for the propagation of feature annotation.</text>
</comment>
<keyword evidence="7 10" id="KW-0546">Nucleotide metabolism</keyword>
<comment type="cofactor">
    <cofactor evidence="10">
        <name>Mg(2+)</name>
        <dbReference type="ChEBI" id="CHEBI:18420"/>
    </cofactor>
    <text evidence="10">Binds 1 Mg(2+) ion per subunit.</text>
</comment>
<evidence type="ECO:0000256" key="2">
    <source>
        <dbReference type="ARBA" id="ARBA00011738"/>
    </source>
</evidence>
<dbReference type="PANTHER" id="PTHR11067:SF9">
    <property type="entry name" value="INOSINE TRIPHOSPHATE PYROPHOSPHATASE"/>
    <property type="match status" value="1"/>
</dbReference>
<dbReference type="Gene3D" id="3.90.950.10">
    <property type="match status" value="1"/>
</dbReference>
<dbReference type="Proteomes" id="UP000243626">
    <property type="component" value="Chromosome"/>
</dbReference>
<dbReference type="CDD" id="cd00515">
    <property type="entry name" value="HAM1"/>
    <property type="match status" value="1"/>
</dbReference>
<comment type="catalytic activity">
    <reaction evidence="10">
        <text>ITP + H2O = IMP + diphosphate + H(+)</text>
        <dbReference type="Rhea" id="RHEA:29399"/>
        <dbReference type="ChEBI" id="CHEBI:15377"/>
        <dbReference type="ChEBI" id="CHEBI:15378"/>
        <dbReference type="ChEBI" id="CHEBI:33019"/>
        <dbReference type="ChEBI" id="CHEBI:58053"/>
        <dbReference type="ChEBI" id="CHEBI:61402"/>
        <dbReference type="EC" id="3.6.1.66"/>
    </reaction>
</comment>
<feature type="binding site" evidence="10">
    <location>
        <position position="69"/>
    </location>
    <ligand>
        <name>substrate</name>
    </ligand>
</feature>
<protein>
    <recommendedName>
        <fullName evidence="10">dITP/XTP pyrophosphatase</fullName>
        <ecNumber evidence="10">3.6.1.66</ecNumber>
    </recommendedName>
    <alternativeName>
        <fullName evidence="10">Non-canonical purine NTP pyrophosphatase</fullName>
    </alternativeName>
    <alternativeName>
        <fullName evidence="10">Non-standard purine NTP pyrophosphatase</fullName>
    </alternativeName>
    <alternativeName>
        <fullName evidence="10">Nucleoside-triphosphate diphosphatase</fullName>
    </alternativeName>
    <alternativeName>
        <fullName evidence="10">Nucleoside-triphosphate pyrophosphatase</fullName>
        <shortName evidence="10">NTPase</shortName>
    </alternativeName>
</protein>
<keyword evidence="5 10" id="KW-0378">Hydrolase</keyword>
<comment type="similarity">
    <text evidence="1 10 11">Belongs to the HAM1 NTPase family.</text>
</comment>
<dbReference type="RefSeq" id="WP_070709787.1">
    <property type="nucleotide sequence ID" value="NZ_CP136964.1"/>
</dbReference>
<proteinExistence type="inferred from homology"/>
<comment type="catalytic activity">
    <reaction evidence="8 10">
        <text>dITP + H2O = dIMP + diphosphate + H(+)</text>
        <dbReference type="Rhea" id="RHEA:28342"/>
        <dbReference type="ChEBI" id="CHEBI:15377"/>
        <dbReference type="ChEBI" id="CHEBI:15378"/>
        <dbReference type="ChEBI" id="CHEBI:33019"/>
        <dbReference type="ChEBI" id="CHEBI:61194"/>
        <dbReference type="ChEBI" id="CHEBI:61382"/>
        <dbReference type="EC" id="3.6.1.66"/>
    </reaction>
</comment>
<evidence type="ECO:0000256" key="4">
    <source>
        <dbReference type="ARBA" id="ARBA00022741"/>
    </source>
</evidence>
<organism evidence="12 13">
    <name type="scientific">Nosocomiicoccus massiliensis</name>
    <dbReference type="NCBI Taxonomy" id="1232430"/>
    <lineage>
        <taxon>Bacteria</taxon>
        <taxon>Bacillati</taxon>
        <taxon>Bacillota</taxon>
        <taxon>Bacilli</taxon>
        <taxon>Bacillales</taxon>
        <taxon>Staphylococcaceae</taxon>
        <taxon>Nosocomiicoccus</taxon>
    </lineage>
</organism>
<dbReference type="GO" id="GO:0009146">
    <property type="term" value="P:purine nucleoside triphosphate catabolic process"/>
    <property type="evidence" value="ECO:0007669"/>
    <property type="project" value="UniProtKB-UniRule"/>
</dbReference>
<feature type="binding site" evidence="10">
    <location>
        <begin position="176"/>
        <end position="177"/>
    </location>
    <ligand>
        <name>substrate</name>
    </ligand>
</feature>
<evidence type="ECO:0000256" key="3">
    <source>
        <dbReference type="ARBA" id="ARBA00022723"/>
    </source>
</evidence>
<dbReference type="GO" id="GO:0036222">
    <property type="term" value="F:XTP diphosphatase activity"/>
    <property type="evidence" value="ECO:0007669"/>
    <property type="project" value="UniProtKB-UniRule"/>
</dbReference>
<evidence type="ECO:0000256" key="1">
    <source>
        <dbReference type="ARBA" id="ARBA00008023"/>
    </source>
</evidence>
<dbReference type="GO" id="GO:0035870">
    <property type="term" value="F:dITP diphosphatase activity"/>
    <property type="evidence" value="ECO:0007669"/>
    <property type="project" value="UniProtKB-UniRule"/>
</dbReference>
<dbReference type="SUPFAM" id="SSF52972">
    <property type="entry name" value="ITPase-like"/>
    <property type="match status" value="1"/>
</dbReference>